<dbReference type="EMBL" id="JACXVP010000012">
    <property type="protein sequence ID" value="KAG5571536.1"/>
    <property type="molecule type" value="Genomic_DNA"/>
</dbReference>
<dbReference type="AlphaFoldDB" id="A0A9J5W8Q9"/>
<dbReference type="Proteomes" id="UP000824120">
    <property type="component" value="Chromosome 12"/>
</dbReference>
<organism evidence="1 2">
    <name type="scientific">Solanum commersonii</name>
    <name type="common">Commerson's wild potato</name>
    <name type="synonym">Commerson's nightshade</name>
    <dbReference type="NCBI Taxonomy" id="4109"/>
    <lineage>
        <taxon>Eukaryota</taxon>
        <taxon>Viridiplantae</taxon>
        <taxon>Streptophyta</taxon>
        <taxon>Embryophyta</taxon>
        <taxon>Tracheophyta</taxon>
        <taxon>Spermatophyta</taxon>
        <taxon>Magnoliopsida</taxon>
        <taxon>eudicotyledons</taxon>
        <taxon>Gunneridae</taxon>
        <taxon>Pentapetalae</taxon>
        <taxon>asterids</taxon>
        <taxon>lamiids</taxon>
        <taxon>Solanales</taxon>
        <taxon>Solanaceae</taxon>
        <taxon>Solanoideae</taxon>
        <taxon>Solaneae</taxon>
        <taxon>Solanum</taxon>
    </lineage>
</organism>
<keyword evidence="2" id="KW-1185">Reference proteome</keyword>
<name>A0A9J5W8Q9_SOLCO</name>
<comment type="caution">
    <text evidence="1">The sequence shown here is derived from an EMBL/GenBank/DDBJ whole genome shotgun (WGS) entry which is preliminary data.</text>
</comment>
<gene>
    <name evidence="1" type="ORF">H5410_061302</name>
</gene>
<proteinExistence type="predicted"/>
<reference evidence="1 2" key="1">
    <citation type="submission" date="2020-09" db="EMBL/GenBank/DDBJ databases">
        <title>De no assembly of potato wild relative species, Solanum commersonii.</title>
        <authorList>
            <person name="Cho K."/>
        </authorList>
    </citation>
    <scope>NUCLEOTIDE SEQUENCE [LARGE SCALE GENOMIC DNA]</scope>
    <source>
        <strain evidence="1">LZ3.2</strain>
        <tissue evidence="1">Leaf</tissue>
    </source>
</reference>
<evidence type="ECO:0000313" key="2">
    <source>
        <dbReference type="Proteomes" id="UP000824120"/>
    </source>
</evidence>
<protein>
    <submittedName>
        <fullName evidence="1">Uncharacterized protein</fullName>
    </submittedName>
</protein>
<sequence>VFGLRNKAWTLLSKRTKAAERMKKRRLEDRLTHWASRRMALVSPNVLDVISPKVTEPEDAEGKSKTAMKMTKRWITEWINNPDLLR</sequence>
<evidence type="ECO:0000313" key="1">
    <source>
        <dbReference type="EMBL" id="KAG5571536.1"/>
    </source>
</evidence>
<feature type="non-terminal residue" evidence="1">
    <location>
        <position position="86"/>
    </location>
</feature>
<accession>A0A9J5W8Q9</accession>